<name>A0A7S4FW11_9EUGL</name>
<evidence type="ECO:0000313" key="2">
    <source>
        <dbReference type="EMBL" id="CAE0816998.1"/>
    </source>
</evidence>
<protein>
    <submittedName>
        <fullName evidence="2">Uncharacterized protein</fullName>
    </submittedName>
</protein>
<dbReference type="AlphaFoldDB" id="A0A7S4FW11"/>
<reference evidence="2" key="1">
    <citation type="submission" date="2021-01" db="EMBL/GenBank/DDBJ databases">
        <authorList>
            <person name="Corre E."/>
            <person name="Pelletier E."/>
            <person name="Niang G."/>
            <person name="Scheremetjew M."/>
            <person name="Finn R."/>
            <person name="Kale V."/>
            <person name="Holt S."/>
            <person name="Cochrane G."/>
            <person name="Meng A."/>
            <person name="Brown T."/>
            <person name="Cohen L."/>
        </authorList>
    </citation>
    <scope>NUCLEOTIDE SEQUENCE</scope>
    <source>
        <strain evidence="2">CCMP1594</strain>
    </source>
</reference>
<proteinExistence type="predicted"/>
<accession>A0A7S4FW11</accession>
<feature type="region of interest" description="Disordered" evidence="1">
    <location>
        <begin position="66"/>
        <end position="101"/>
    </location>
</feature>
<organism evidence="2">
    <name type="scientific">Eutreptiella gymnastica</name>
    <dbReference type="NCBI Taxonomy" id="73025"/>
    <lineage>
        <taxon>Eukaryota</taxon>
        <taxon>Discoba</taxon>
        <taxon>Euglenozoa</taxon>
        <taxon>Euglenida</taxon>
        <taxon>Spirocuta</taxon>
        <taxon>Euglenophyceae</taxon>
        <taxon>Eutreptiales</taxon>
        <taxon>Eutreptiaceae</taxon>
        <taxon>Eutreptiella</taxon>
    </lineage>
</organism>
<feature type="compositionally biased region" description="Polar residues" evidence="1">
    <location>
        <begin position="66"/>
        <end position="80"/>
    </location>
</feature>
<sequence length="101" mass="11034">MLMGYSKIPICRLFARPSTLLLVSEGQVQITFPQAVHGVGLWKKDPIGRAAGVSFKIPGFIERTTAQTMPSDTQRHNLVSTADGGFPQGTDASSRCWLEKE</sequence>
<gene>
    <name evidence="2" type="ORF">EGYM00163_LOCUS28159</name>
</gene>
<dbReference type="EMBL" id="HBJA01080504">
    <property type="protein sequence ID" value="CAE0816998.1"/>
    <property type="molecule type" value="Transcribed_RNA"/>
</dbReference>
<evidence type="ECO:0000256" key="1">
    <source>
        <dbReference type="SAM" id="MobiDB-lite"/>
    </source>
</evidence>